<comment type="caution">
    <text evidence="4">The sequence shown here is derived from an EMBL/GenBank/DDBJ whole genome shotgun (WGS) entry which is preliminary data.</text>
</comment>
<dbReference type="GO" id="GO:0004190">
    <property type="term" value="F:aspartic-type endopeptidase activity"/>
    <property type="evidence" value="ECO:0007669"/>
    <property type="project" value="InterPro"/>
</dbReference>
<gene>
    <name evidence="4" type="ORF">JX265_003389</name>
</gene>
<evidence type="ECO:0000256" key="1">
    <source>
        <dbReference type="ARBA" id="ARBA00007447"/>
    </source>
</evidence>
<dbReference type="PRINTS" id="PR00792">
    <property type="entry name" value="PEPSIN"/>
</dbReference>
<dbReference type="GO" id="GO:0006508">
    <property type="term" value="P:proteolysis"/>
    <property type="evidence" value="ECO:0007669"/>
    <property type="project" value="InterPro"/>
</dbReference>
<dbReference type="PANTHER" id="PTHR47966">
    <property type="entry name" value="BETA-SITE APP-CLEAVING ENZYME, ISOFORM A-RELATED"/>
    <property type="match status" value="1"/>
</dbReference>
<dbReference type="PROSITE" id="PS51767">
    <property type="entry name" value="PEPTIDASE_A1"/>
    <property type="match status" value="1"/>
</dbReference>
<dbReference type="PANTHER" id="PTHR47966:SF51">
    <property type="entry name" value="BETA-SITE APP-CLEAVING ENZYME, ISOFORM A-RELATED"/>
    <property type="match status" value="1"/>
</dbReference>
<reference evidence="4" key="1">
    <citation type="submission" date="2021-03" db="EMBL/GenBank/DDBJ databases">
        <title>Revisited historic fungal species revealed as producer of novel bioactive compounds through whole genome sequencing and comparative genomics.</title>
        <authorList>
            <person name="Vignolle G.A."/>
            <person name="Hochenegger N."/>
            <person name="Mach R.L."/>
            <person name="Mach-Aigner A.R."/>
            <person name="Javad Rahimi M."/>
            <person name="Salim K.A."/>
            <person name="Chan C.M."/>
            <person name="Lim L.B.L."/>
            <person name="Cai F."/>
            <person name="Druzhinina I.S."/>
            <person name="U'Ren J.M."/>
            <person name="Derntl C."/>
        </authorList>
    </citation>
    <scope>NUCLEOTIDE SEQUENCE</scope>
    <source>
        <strain evidence="4">TUCIM 5799</strain>
    </source>
</reference>
<accession>A0A9P9WS42</accession>
<dbReference type="InterPro" id="IPR001461">
    <property type="entry name" value="Aspartic_peptidase_A1"/>
</dbReference>
<dbReference type="InterPro" id="IPR034164">
    <property type="entry name" value="Pepsin-like_dom"/>
</dbReference>
<dbReference type="AlphaFoldDB" id="A0A9P9WS42"/>
<keyword evidence="2" id="KW-0732">Signal</keyword>
<dbReference type="Pfam" id="PF00026">
    <property type="entry name" value="Asp"/>
    <property type="match status" value="1"/>
</dbReference>
<dbReference type="EMBL" id="JAFIMR010000006">
    <property type="protein sequence ID" value="KAI1877381.1"/>
    <property type="molecule type" value="Genomic_DNA"/>
</dbReference>
<feature type="signal peptide" evidence="2">
    <location>
        <begin position="1"/>
        <end position="19"/>
    </location>
</feature>
<organism evidence="4 5">
    <name type="scientific">Neoarthrinium moseri</name>
    <dbReference type="NCBI Taxonomy" id="1658444"/>
    <lineage>
        <taxon>Eukaryota</taxon>
        <taxon>Fungi</taxon>
        <taxon>Dikarya</taxon>
        <taxon>Ascomycota</taxon>
        <taxon>Pezizomycotina</taxon>
        <taxon>Sordariomycetes</taxon>
        <taxon>Xylariomycetidae</taxon>
        <taxon>Amphisphaeriales</taxon>
        <taxon>Apiosporaceae</taxon>
        <taxon>Neoarthrinium</taxon>
    </lineage>
</organism>
<proteinExistence type="inferred from homology"/>
<dbReference type="CDD" id="cd05471">
    <property type="entry name" value="pepsin_like"/>
    <property type="match status" value="1"/>
</dbReference>
<dbReference type="Gene3D" id="2.40.70.10">
    <property type="entry name" value="Acid Proteases"/>
    <property type="match status" value="2"/>
</dbReference>
<evidence type="ECO:0000313" key="5">
    <source>
        <dbReference type="Proteomes" id="UP000829685"/>
    </source>
</evidence>
<sequence>MVQALSLVALAATAASVSAGVVKIPLKPRASGANVPVTDWFNRTDNQWYSTISVGTPPQELSTCTTCGDKKLFDSSKSKSFSNKPGTRRQALFSTGADSIPFTVPEGASGLVVHDKVALGDLSVASQQFLLCDKYAAALDVMPIDGIMGMGPPSSGSEKAWYWNLYADGQLDAPVFSFYTPPGDINGGELTLGGIDDTKFVGKLNYTAFSGGGFTLAQSSILINGKALTGTSAKGSAILDTGTAFMQTPSYAVAKALYAQISSKITQIDSAGAWGAECDVLDQVAPDLTFVLGPSGSALKLTIPKSSFNLGEYPGQPGICQALFNNPLSNFGAWLVGSPLLKQYYTAWDGVNKRIGWGQLKADGSALIEMA</sequence>
<evidence type="ECO:0000313" key="4">
    <source>
        <dbReference type="EMBL" id="KAI1877381.1"/>
    </source>
</evidence>
<dbReference type="Proteomes" id="UP000829685">
    <property type="component" value="Unassembled WGS sequence"/>
</dbReference>
<feature type="chain" id="PRO_5040199310" description="Peptidase A1 domain-containing protein" evidence="2">
    <location>
        <begin position="20"/>
        <end position="371"/>
    </location>
</feature>
<comment type="similarity">
    <text evidence="1">Belongs to the peptidase A1 family.</text>
</comment>
<dbReference type="InterPro" id="IPR021109">
    <property type="entry name" value="Peptidase_aspartic_dom_sf"/>
</dbReference>
<dbReference type="InterPro" id="IPR033121">
    <property type="entry name" value="PEPTIDASE_A1"/>
</dbReference>
<protein>
    <recommendedName>
        <fullName evidence="3">Peptidase A1 domain-containing protein</fullName>
    </recommendedName>
</protein>
<feature type="domain" description="Peptidase A1" evidence="3">
    <location>
        <begin position="48"/>
        <end position="358"/>
    </location>
</feature>
<evidence type="ECO:0000256" key="2">
    <source>
        <dbReference type="SAM" id="SignalP"/>
    </source>
</evidence>
<name>A0A9P9WS42_9PEZI</name>
<dbReference type="GO" id="GO:0000324">
    <property type="term" value="C:fungal-type vacuole"/>
    <property type="evidence" value="ECO:0007669"/>
    <property type="project" value="TreeGrafter"/>
</dbReference>
<evidence type="ECO:0000259" key="3">
    <source>
        <dbReference type="PROSITE" id="PS51767"/>
    </source>
</evidence>
<keyword evidence="5" id="KW-1185">Reference proteome</keyword>
<dbReference type="SUPFAM" id="SSF50630">
    <property type="entry name" value="Acid proteases"/>
    <property type="match status" value="1"/>
</dbReference>